<organism evidence="1 2">
    <name type="scientific">Citrobacter freundii</name>
    <dbReference type="NCBI Taxonomy" id="546"/>
    <lineage>
        <taxon>Bacteria</taxon>
        <taxon>Pseudomonadati</taxon>
        <taxon>Pseudomonadota</taxon>
        <taxon>Gammaproteobacteria</taxon>
        <taxon>Enterobacterales</taxon>
        <taxon>Enterobacteriaceae</taxon>
        <taxon>Citrobacter</taxon>
        <taxon>Citrobacter freundii complex</taxon>
    </lineage>
</organism>
<dbReference type="AlphaFoldDB" id="A0A1B2JMP7"/>
<proteinExistence type="predicted"/>
<dbReference type="Proteomes" id="UP000789647">
    <property type="component" value="Chromosome"/>
</dbReference>
<accession>A0A1B2JMP7</accession>
<gene>
    <name evidence="1" type="ORF">AI2935V1_0237</name>
</gene>
<evidence type="ECO:0000313" key="1">
    <source>
        <dbReference type="EMBL" id="CAH6558382.1"/>
    </source>
</evidence>
<protein>
    <submittedName>
        <fullName evidence="1">Uncharacterized protein</fullName>
    </submittedName>
</protein>
<dbReference type="EMBL" id="OW995941">
    <property type="protein sequence ID" value="CAH6558382.1"/>
    <property type="molecule type" value="Genomic_DNA"/>
</dbReference>
<sequence length="39" mass="4190">MRDTNTNGSAVLFTEWFGRVSGSGSPGKEFRGRVAGEEV</sequence>
<reference evidence="1" key="1">
    <citation type="submission" date="2022-05" db="EMBL/GenBank/DDBJ databases">
        <authorList>
            <person name="Alioto T."/>
            <person name="Alioto T."/>
            <person name="Gomez Garrido J."/>
        </authorList>
    </citation>
    <scope>NUCLEOTIDE SEQUENCE</scope>
    <source>
        <strain evidence="1">112</strain>
    </source>
</reference>
<evidence type="ECO:0000313" key="2">
    <source>
        <dbReference type="Proteomes" id="UP000789647"/>
    </source>
</evidence>
<name>A0A1B2JMP7_CITFR</name>